<dbReference type="SUPFAM" id="SSF55729">
    <property type="entry name" value="Acyl-CoA N-acyltransferases (Nat)"/>
    <property type="match status" value="1"/>
</dbReference>
<evidence type="ECO:0000256" key="1">
    <source>
        <dbReference type="ARBA" id="ARBA00009199"/>
    </source>
</evidence>
<dbReference type="Proteomes" id="UP001519460">
    <property type="component" value="Unassembled WGS sequence"/>
</dbReference>
<dbReference type="InterPro" id="IPR016181">
    <property type="entry name" value="Acyl_CoA_acyltransferase"/>
</dbReference>
<gene>
    <name evidence="4" type="ORF">BaRGS_00015079</name>
</gene>
<dbReference type="InterPro" id="IPR036928">
    <property type="entry name" value="AS_sf"/>
</dbReference>
<feature type="domain" description="N-acetyltransferase" evidence="3">
    <location>
        <begin position="374"/>
        <end position="513"/>
    </location>
</feature>
<dbReference type="EMBL" id="JACVVK020000091">
    <property type="protein sequence ID" value="KAK7493567.1"/>
    <property type="molecule type" value="Genomic_DNA"/>
</dbReference>
<protein>
    <recommendedName>
        <fullName evidence="3">N-acetyltransferase domain-containing protein</fullName>
    </recommendedName>
</protein>
<feature type="region of interest" description="Disordered" evidence="2">
    <location>
        <begin position="28"/>
        <end position="49"/>
    </location>
</feature>
<dbReference type="PANTHER" id="PTHR11895:SF170">
    <property type="entry name" value="AMIDASE"/>
    <property type="match status" value="1"/>
</dbReference>
<comment type="caution">
    <text evidence="4">The sequence shown here is derived from an EMBL/GenBank/DDBJ whole genome shotgun (WGS) entry which is preliminary data.</text>
</comment>
<dbReference type="InterPro" id="IPR000182">
    <property type="entry name" value="GNAT_dom"/>
</dbReference>
<dbReference type="PANTHER" id="PTHR11895">
    <property type="entry name" value="TRANSAMIDASE"/>
    <property type="match status" value="1"/>
</dbReference>
<dbReference type="InterPro" id="IPR000120">
    <property type="entry name" value="Amidase"/>
</dbReference>
<sequence length="1169" mass="127796">MSIAIGRFSRALRIAASTQNRRQIFSTSTTLSKATAHGQTPTQAPAPPKDAELAVAQLSDYQAVMDIDQNLFSGTDRLTYHYPSYLIGPGVKGYVLKKENKVVGFVSIWRVDGGETISATAARITPGVRYGGMFARFFQALARVYVNLPEKAISFTIRESGVEAVGHKVLNKYKQIYGKEFRTWDVDVGALSKTSEIQQIASCELRQLSRDDVITMLNRGPDRLRHLFPNERVLGVPHMTPCRVVPANVNVILESNNVLLASGETSTPHHIDSLYPGTLLTDGSYYYCNRGVCYSLEIFGTGTTEELRSHLAWHLNRLASFAGDYGGALSVYYPDSMADQIVTLVERFPVTPCAKDLKAQGQAPPHVPTPPDDEELAVAQLSDYQAVLDIDHDVFRGTDRLRYHYPSYIHGPGLKGFIYKKEEKVVGFVSIWLVDGGETISGTAARTAPEFRFGGMFGRFSRSVLQQYSHLPDIRFVSFLVRESNLEASGQKVLKTYRKVYEKEAKVWDVDVDDLRTTPAITRPAACRLRQLSRDDVITMLSRGPNRLRHLFPEGRLLGIPHHNPCRVMPDNVDVILESNNILLVSGETSSPNDINSLYPGTLLTNGSFYYCKRGVCYSLEIFGTGTTEELRTHLAWHLKRLASVAKDFGGVLLVYYPDSMSDQIDALAEKFPFTGCFKDLLGPTIADLRSLSQEMRLRCTEEELNGMSELMDEMTSSLQRVSEIPDPSVPVVKYPRTPGHKPTPEDNPYNGWAWRCEILGAKDGKLVGKTLGIKDTVAVAGVPMRCGGEVLDRYVPEFDATVVARILDAGGRIMGKTATDDLCCSGSGVLSCDGPVTNPVDQTRVAGGSSSGSAALVAGGVVDMALGGDQGGSIRIPASLTGIVGLKPTFGLVPYTGAVVIETTLDHLGPMARTVTDCALLLEVIAGYDGGRDPRQCPGMQVLEYSKLEVKVAVRQAAYTLQEEGMTVKEVSVPMHKDGGGTLAKGFHSLSLQEALFQGYTTHPHDLSPVVKSLAMFGEFVARLYGDTFSAKGHNLLMALTEAYDAALEEVDVLILPTVPFTAPELPPAAVSTQDLLRHALSFSKNTRNFNMTGHPALTVNAAPSYLNDKNQLPVGMMIVGKKFDDVTVLQVARAFEKVKGRRSDDGLFTDKVNIPTSESSPFHSHGQ</sequence>
<evidence type="ECO:0000313" key="4">
    <source>
        <dbReference type="EMBL" id="KAK7493567.1"/>
    </source>
</evidence>
<feature type="region of interest" description="Disordered" evidence="2">
    <location>
        <begin position="1148"/>
        <end position="1169"/>
    </location>
</feature>
<keyword evidence="5" id="KW-1185">Reference proteome</keyword>
<dbReference type="Pfam" id="PF01425">
    <property type="entry name" value="Amidase"/>
    <property type="match status" value="1"/>
</dbReference>
<reference evidence="4 5" key="1">
    <citation type="journal article" date="2023" name="Sci. Data">
        <title>Genome assembly of the Korean intertidal mud-creeper Batillaria attramentaria.</title>
        <authorList>
            <person name="Patra A.K."/>
            <person name="Ho P.T."/>
            <person name="Jun S."/>
            <person name="Lee S.J."/>
            <person name="Kim Y."/>
            <person name="Won Y.J."/>
        </authorList>
    </citation>
    <scope>NUCLEOTIDE SEQUENCE [LARGE SCALE GENOMIC DNA]</scope>
    <source>
        <strain evidence="4">Wonlab-2016</strain>
    </source>
</reference>
<organism evidence="4 5">
    <name type="scientific">Batillaria attramentaria</name>
    <dbReference type="NCBI Taxonomy" id="370345"/>
    <lineage>
        <taxon>Eukaryota</taxon>
        <taxon>Metazoa</taxon>
        <taxon>Spiralia</taxon>
        <taxon>Lophotrochozoa</taxon>
        <taxon>Mollusca</taxon>
        <taxon>Gastropoda</taxon>
        <taxon>Caenogastropoda</taxon>
        <taxon>Sorbeoconcha</taxon>
        <taxon>Cerithioidea</taxon>
        <taxon>Batillariidae</taxon>
        <taxon>Batillaria</taxon>
    </lineage>
</organism>
<dbReference type="InterPro" id="IPR020556">
    <property type="entry name" value="Amidase_CS"/>
</dbReference>
<dbReference type="Gene3D" id="3.90.1300.10">
    <property type="entry name" value="Amidase signature (AS) domain"/>
    <property type="match status" value="1"/>
</dbReference>
<evidence type="ECO:0000256" key="2">
    <source>
        <dbReference type="SAM" id="MobiDB-lite"/>
    </source>
</evidence>
<accession>A0ABD0L2H2</accession>
<name>A0ABD0L2H2_9CAEN</name>
<dbReference type="PROSITE" id="PS51186">
    <property type="entry name" value="GNAT"/>
    <property type="match status" value="1"/>
</dbReference>
<feature type="compositionally biased region" description="Polar residues" evidence="2">
    <location>
        <begin position="1156"/>
        <end position="1169"/>
    </location>
</feature>
<evidence type="ECO:0000313" key="5">
    <source>
        <dbReference type="Proteomes" id="UP001519460"/>
    </source>
</evidence>
<dbReference type="InterPro" id="IPR023631">
    <property type="entry name" value="Amidase_dom"/>
</dbReference>
<comment type="similarity">
    <text evidence="1">Belongs to the amidase family.</text>
</comment>
<dbReference type="PROSITE" id="PS00571">
    <property type="entry name" value="AMIDASES"/>
    <property type="match status" value="1"/>
</dbReference>
<evidence type="ECO:0000259" key="3">
    <source>
        <dbReference type="PROSITE" id="PS51186"/>
    </source>
</evidence>
<dbReference type="SUPFAM" id="SSF75304">
    <property type="entry name" value="Amidase signature (AS) enzymes"/>
    <property type="match status" value="1"/>
</dbReference>
<proteinExistence type="inferred from homology"/>
<feature type="compositionally biased region" description="Polar residues" evidence="2">
    <location>
        <begin position="28"/>
        <end position="43"/>
    </location>
</feature>
<dbReference type="AlphaFoldDB" id="A0ABD0L2H2"/>